<comment type="caution">
    <text evidence="13">The sequence shown here is derived from an EMBL/GenBank/DDBJ whole genome shotgun (WGS) entry which is preliminary data.</text>
</comment>
<comment type="subcellular location">
    <subcellularLocation>
        <location evidence="2">Mitochondrion membrane</location>
        <topology evidence="2">Single-pass membrane protein</topology>
    </subcellularLocation>
</comment>
<feature type="non-terminal residue" evidence="13">
    <location>
        <position position="1"/>
    </location>
</feature>
<dbReference type="PANTHER" id="PTHR15642">
    <property type="entry name" value="CYTOCHROME C OXIDASE ASSEMBLY FACTOR 3, MITOCHONDRIAL"/>
    <property type="match status" value="1"/>
</dbReference>
<feature type="region of interest" description="Disordered" evidence="11">
    <location>
        <begin position="172"/>
        <end position="216"/>
    </location>
</feature>
<dbReference type="SUPFAM" id="SSF49764">
    <property type="entry name" value="HSP20-like chaperones"/>
    <property type="match status" value="1"/>
</dbReference>
<evidence type="ECO:0000313" key="14">
    <source>
        <dbReference type="Proteomes" id="UP000736164"/>
    </source>
</evidence>
<evidence type="ECO:0000256" key="2">
    <source>
        <dbReference type="ARBA" id="ARBA00004304"/>
    </source>
</evidence>
<keyword evidence="10" id="KW-0999">Mitochondrion inner membrane</keyword>
<dbReference type="InterPro" id="IPR001436">
    <property type="entry name" value="Alpha-crystallin/sHSP_animal"/>
</dbReference>
<dbReference type="InterPro" id="IPR002068">
    <property type="entry name" value="A-crystallin/Hsp20_dom"/>
</dbReference>
<keyword evidence="5 10" id="KW-1133">Transmembrane helix</keyword>
<evidence type="ECO:0000256" key="4">
    <source>
        <dbReference type="ARBA" id="ARBA00022692"/>
    </source>
</evidence>
<dbReference type="GO" id="GO:0033617">
    <property type="term" value="P:mitochondrial respiratory chain complex IV assembly"/>
    <property type="evidence" value="ECO:0007669"/>
    <property type="project" value="UniProtKB-UniRule"/>
</dbReference>
<evidence type="ECO:0000256" key="1">
    <source>
        <dbReference type="ARBA" id="ARBA00003429"/>
    </source>
</evidence>
<evidence type="ECO:0000256" key="7">
    <source>
        <dbReference type="ARBA" id="ARBA00023136"/>
    </source>
</evidence>
<evidence type="ECO:0000256" key="3">
    <source>
        <dbReference type="ARBA" id="ARBA00007035"/>
    </source>
</evidence>
<dbReference type="InterPro" id="IPR008978">
    <property type="entry name" value="HSP20-like_chaperone"/>
</dbReference>
<evidence type="ECO:0000259" key="12">
    <source>
        <dbReference type="PROSITE" id="PS01031"/>
    </source>
</evidence>
<feature type="non-terminal residue" evidence="13">
    <location>
        <position position="391"/>
    </location>
</feature>
<dbReference type="PROSITE" id="PS01031">
    <property type="entry name" value="SHSP"/>
    <property type="match status" value="1"/>
</dbReference>
<keyword evidence="7 10" id="KW-0472">Membrane</keyword>
<gene>
    <name evidence="13" type="primary">Coa3a</name>
    <name evidence="13" type="ORF">GTO95_0001375</name>
</gene>
<comment type="function">
    <text evidence="10">Required for assembly of cytochrome c oxidase (complex IV).</text>
</comment>
<keyword evidence="6 10" id="KW-0496">Mitochondrion</keyword>
<protein>
    <recommendedName>
        <fullName evidence="10">Cytochrome c oxidase assembly factor 3</fullName>
    </recommendedName>
</protein>
<proteinExistence type="inferred from homology"/>
<name>A0A8J7TH71_ATRSP</name>
<comment type="similarity">
    <text evidence="3 10">Belongs to the COA3 family.</text>
</comment>
<evidence type="ECO:0000256" key="5">
    <source>
        <dbReference type="ARBA" id="ARBA00022989"/>
    </source>
</evidence>
<keyword evidence="4 10" id="KW-0812">Transmembrane</keyword>
<comment type="function">
    <text evidence="1">Core component of the MITRAC (mitochondrial translation regulation assembly intermediate of cytochrome c oxidase complex) complex, that regulates cytochrome c oxidase assembly. MITRAC complexes regulate both translation of mitochondrial encoded components and assembly of nuclear-encoded components imported in mitochondrion. Required for efficient translation of MT-CO1 and mitochondrial respiratory chain complex IV assembly.</text>
</comment>
<evidence type="ECO:0000256" key="8">
    <source>
        <dbReference type="PROSITE-ProRule" id="PRU00285"/>
    </source>
</evidence>
<dbReference type="EMBL" id="JAAWVO010065587">
    <property type="protein sequence ID" value="MBN3323512.1"/>
    <property type="molecule type" value="Genomic_DNA"/>
</dbReference>
<comment type="similarity">
    <text evidence="8 9">Belongs to the small heat shock protein (HSP20) family.</text>
</comment>
<dbReference type="PRINTS" id="PR00299">
    <property type="entry name" value="ACRYSTALLIN"/>
</dbReference>
<dbReference type="Gene3D" id="2.60.40.790">
    <property type="match status" value="1"/>
</dbReference>
<dbReference type="Proteomes" id="UP000736164">
    <property type="component" value="Unassembled WGS sequence"/>
</dbReference>
<evidence type="ECO:0000256" key="6">
    <source>
        <dbReference type="ARBA" id="ARBA00023128"/>
    </source>
</evidence>
<feature type="domain" description="SHSP" evidence="12">
    <location>
        <begin position="77"/>
        <end position="188"/>
    </location>
</feature>
<evidence type="ECO:0000313" key="13">
    <source>
        <dbReference type="EMBL" id="MBN3323512.1"/>
    </source>
</evidence>
<dbReference type="InterPro" id="IPR041752">
    <property type="entry name" value="Coa3"/>
</dbReference>
<reference evidence="13" key="1">
    <citation type="journal article" date="2021" name="Cell">
        <title>Tracing the genetic footprints of vertebrate landing in non-teleost ray-finned fishes.</title>
        <authorList>
            <person name="Bi X."/>
            <person name="Wang K."/>
            <person name="Yang L."/>
            <person name="Pan H."/>
            <person name="Jiang H."/>
            <person name="Wei Q."/>
            <person name="Fang M."/>
            <person name="Yu H."/>
            <person name="Zhu C."/>
            <person name="Cai Y."/>
            <person name="He Y."/>
            <person name="Gan X."/>
            <person name="Zeng H."/>
            <person name="Yu D."/>
            <person name="Zhu Y."/>
            <person name="Jiang H."/>
            <person name="Qiu Q."/>
            <person name="Yang H."/>
            <person name="Zhang Y.E."/>
            <person name="Wang W."/>
            <person name="Zhu M."/>
            <person name="He S."/>
            <person name="Zhang G."/>
        </authorList>
    </citation>
    <scope>NUCLEOTIDE SEQUENCE</scope>
    <source>
        <strain evidence="13">Allg_001</strain>
    </source>
</reference>
<evidence type="ECO:0000256" key="9">
    <source>
        <dbReference type="RuleBase" id="RU003616"/>
    </source>
</evidence>
<sequence length="391" mass="43940">MMMQSSGSETLFSNGSLFEPPRIRVLWPLRHAGFEDVEQNFLRRRTAMMDSFMKDFCQAFPYDFLKGRGSSSAVGRLALLGAGSPSEKPGPGDKFELALDVREFSLEDITVRLVGRKLVVTAVKQDEARKGAGKDANLKEFSQEIELSEHLNLAALTCSLTADGLLKIEAPPVQPSESEERHVPIRFRTSLNTGRSRRVRSPRPREREASTQAGRPEVPTSFLCGRNCLKCNPNSGDRALRPRIICPFCRKLSFYLVVPTHTTRVPRPFKDVNKPEWKGRRLLRSLSFGTKMADQGSQGESQATFAKRIDPKTEPLTPEQAHLIRKVELEQWRKKTQKLRGRNMVTGLAIGAVVMGIYGYTFYSVSQEKILDELDEEAKVARMRAPKTSAN</sequence>
<organism evidence="13 14">
    <name type="scientific">Atractosteus spatula</name>
    <name type="common">Alligator gar</name>
    <name type="synonym">Lepisosteus spatula</name>
    <dbReference type="NCBI Taxonomy" id="7917"/>
    <lineage>
        <taxon>Eukaryota</taxon>
        <taxon>Metazoa</taxon>
        <taxon>Chordata</taxon>
        <taxon>Craniata</taxon>
        <taxon>Vertebrata</taxon>
        <taxon>Euteleostomi</taxon>
        <taxon>Actinopterygii</taxon>
        <taxon>Neopterygii</taxon>
        <taxon>Holostei</taxon>
        <taxon>Semionotiformes</taxon>
        <taxon>Lepisosteidae</taxon>
        <taxon>Atractosteus</taxon>
    </lineage>
</organism>
<comment type="subunit">
    <text evidence="10">Component of 250-400 kDa complexes called cytochrome oxidase assembly intermediates or COA complexes.</text>
</comment>
<keyword evidence="14" id="KW-1185">Reference proteome</keyword>
<dbReference type="CDD" id="cd06526">
    <property type="entry name" value="metazoan_ACD"/>
    <property type="match status" value="1"/>
</dbReference>
<evidence type="ECO:0000256" key="11">
    <source>
        <dbReference type="SAM" id="MobiDB-lite"/>
    </source>
</evidence>
<dbReference type="InterPro" id="IPR018628">
    <property type="entry name" value="Coa3_CC"/>
</dbReference>
<dbReference type="Pfam" id="PF00011">
    <property type="entry name" value="HSP20"/>
    <property type="match status" value="1"/>
</dbReference>
<accession>A0A8J7TH71</accession>
<dbReference type="Pfam" id="PF09813">
    <property type="entry name" value="Coa3_cc"/>
    <property type="match status" value="1"/>
</dbReference>
<dbReference type="GO" id="GO:0005743">
    <property type="term" value="C:mitochondrial inner membrane"/>
    <property type="evidence" value="ECO:0007669"/>
    <property type="project" value="UniProtKB-UniRule"/>
</dbReference>
<feature type="transmembrane region" description="Helical" evidence="10">
    <location>
        <begin position="343"/>
        <end position="363"/>
    </location>
</feature>
<dbReference type="PANTHER" id="PTHR15642:SF3">
    <property type="entry name" value="CYTOCHROME C OXIDASE ASSEMBLY FACTOR 3 HOMOLOG, MITOCHONDRIAL"/>
    <property type="match status" value="1"/>
</dbReference>
<dbReference type="AlphaFoldDB" id="A0A8J7TH71"/>
<evidence type="ECO:0000256" key="10">
    <source>
        <dbReference type="RuleBase" id="RU367056"/>
    </source>
</evidence>